<evidence type="ECO:0000313" key="3">
    <source>
        <dbReference type="Proteomes" id="UP000183567"/>
    </source>
</evidence>
<comment type="caution">
    <text evidence="2">The sequence shown here is derived from an EMBL/GenBank/DDBJ whole genome shotgun (WGS) entry which is preliminary data.</text>
</comment>
<gene>
    <name evidence="2" type="ORF">AZE42_11718</name>
</gene>
<feature type="compositionally biased region" description="Polar residues" evidence="1">
    <location>
        <begin position="1"/>
        <end position="18"/>
    </location>
</feature>
<organism evidence="2 3">
    <name type="scientific">Rhizopogon vesiculosus</name>
    <dbReference type="NCBI Taxonomy" id="180088"/>
    <lineage>
        <taxon>Eukaryota</taxon>
        <taxon>Fungi</taxon>
        <taxon>Dikarya</taxon>
        <taxon>Basidiomycota</taxon>
        <taxon>Agaricomycotina</taxon>
        <taxon>Agaricomycetes</taxon>
        <taxon>Agaricomycetidae</taxon>
        <taxon>Boletales</taxon>
        <taxon>Suillineae</taxon>
        <taxon>Rhizopogonaceae</taxon>
        <taxon>Rhizopogon</taxon>
    </lineage>
</organism>
<name>A0A1J8R749_9AGAM</name>
<keyword evidence="3" id="KW-1185">Reference proteome</keyword>
<reference evidence="2 3" key="1">
    <citation type="submission" date="2016-03" db="EMBL/GenBank/DDBJ databases">
        <title>Comparative genomics of the ectomycorrhizal sister species Rhizopogon vinicolor and Rhizopogon vesiculosus (Basidiomycota: Boletales) reveals a divergence of the mating type B locus.</title>
        <authorList>
            <person name="Mujic A.B."/>
            <person name="Kuo A."/>
            <person name="Tritt A."/>
            <person name="Lipzen A."/>
            <person name="Chen C."/>
            <person name="Johnson J."/>
            <person name="Sharma A."/>
            <person name="Barry K."/>
            <person name="Grigoriev I.V."/>
            <person name="Spatafora J.W."/>
        </authorList>
    </citation>
    <scope>NUCLEOTIDE SEQUENCE [LARGE SCALE GENOMIC DNA]</scope>
    <source>
        <strain evidence="2 3">AM-OR11-056</strain>
    </source>
</reference>
<feature type="region of interest" description="Disordered" evidence="1">
    <location>
        <begin position="1"/>
        <end position="29"/>
    </location>
</feature>
<proteinExistence type="predicted"/>
<dbReference type="AlphaFoldDB" id="A0A1J8R749"/>
<evidence type="ECO:0000313" key="2">
    <source>
        <dbReference type="EMBL" id="OJA21648.1"/>
    </source>
</evidence>
<protein>
    <submittedName>
        <fullName evidence="2">Uncharacterized protein</fullName>
    </submittedName>
</protein>
<evidence type="ECO:0000256" key="1">
    <source>
        <dbReference type="SAM" id="MobiDB-lite"/>
    </source>
</evidence>
<accession>A0A1J8R749</accession>
<dbReference type="EMBL" id="LVVM01000058">
    <property type="protein sequence ID" value="OJA21648.1"/>
    <property type="molecule type" value="Genomic_DNA"/>
</dbReference>
<dbReference type="Proteomes" id="UP000183567">
    <property type="component" value="Unassembled WGS sequence"/>
</dbReference>
<sequence>MTSSFTLSSGTTDDSSASYALFDGKPHEDPCNNTFAAKLKKLYYSRGCEASDEDLQQQKRISDSPSVGIVAARMMPGLADTPGAASCTTISVF</sequence>
<dbReference type="STRING" id="180088.A0A1J8R749"/>
<dbReference type="OrthoDB" id="2691473at2759"/>